<name>A0A165WGJ6_9AGAM</name>
<reference evidence="1 2" key="1">
    <citation type="journal article" date="2016" name="Mol. Biol. Evol.">
        <title>Comparative Genomics of Early-Diverging Mushroom-Forming Fungi Provides Insights into the Origins of Lignocellulose Decay Capabilities.</title>
        <authorList>
            <person name="Nagy L.G."/>
            <person name="Riley R."/>
            <person name="Tritt A."/>
            <person name="Adam C."/>
            <person name="Daum C."/>
            <person name="Floudas D."/>
            <person name="Sun H."/>
            <person name="Yadav J.S."/>
            <person name="Pangilinan J."/>
            <person name="Larsson K.H."/>
            <person name="Matsuura K."/>
            <person name="Barry K."/>
            <person name="Labutti K."/>
            <person name="Kuo R."/>
            <person name="Ohm R.A."/>
            <person name="Bhattacharya S.S."/>
            <person name="Shirouzu T."/>
            <person name="Yoshinaga Y."/>
            <person name="Martin F.M."/>
            <person name="Grigoriev I.V."/>
            <person name="Hibbett D.S."/>
        </authorList>
    </citation>
    <scope>NUCLEOTIDE SEQUENCE [LARGE SCALE GENOMIC DNA]</scope>
    <source>
        <strain evidence="1 2">HHB10207 ss-3</strain>
    </source>
</reference>
<organism evidence="1 2">
    <name type="scientific">Sistotremastrum suecicum HHB10207 ss-3</name>
    <dbReference type="NCBI Taxonomy" id="1314776"/>
    <lineage>
        <taxon>Eukaryota</taxon>
        <taxon>Fungi</taxon>
        <taxon>Dikarya</taxon>
        <taxon>Basidiomycota</taxon>
        <taxon>Agaricomycotina</taxon>
        <taxon>Agaricomycetes</taxon>
        <taxon>Sistotremastrales</taxon>
        <taxon>Sistotremastraceae</taxon>
        <taxon>Sistotremastrum</taxon>
    </lineage>
</organism>
<accession>A0A165WGJ6</accession>
<protein>
    <submittedName>
        <fullName evidence="1">Uncharacterized protein</fullName>
    </submittedName>
</protein>
<proteinExistence type="predicted"/>
<evidence type="ECO:0000313" key="1">
    <source>
        <dbReference type="EMBL" id="KZT31128.1"/>
    </source>
</evidence>
<dbReference type="AlphaFoldDB" id="A0A165WGJ6"/>
<evidence type="ECO:0000313" key="2">
    <source>
        <dbReference type="Proteomes" id="UP000076798"/>
    </source>
</evidence>
<sequence>MFNSNGQEHDAASDDEGLIAPMAQLAVGGNANAVPNVAPGGGQDWGQAMADWGENANVNWPQLPGAWVDPDAPPSLTTRLVEYEATRAMRVQLASEVSAKWLELLTTVFADPDGFQDLLLDNPILLAGNSLQGFLLWRNFVNFGPWMINNTLTINLFCPLDTAGLGAGQNLVLDDARGGEGRVLLYQRGILQHCLGVPEDDRRYSRKGDCRELGTLHKGFSEP</sequence>
<keyword evidence="2" id="KW-1185">Reference proteome</keyword>
<dbReference type="EMBL" id="KV428830">
    <property type="protein sequence ID" value="KZT31128.1"/>
    <property type="molecule type" value="Genomic_DNA"/>
</dbReference>
<gene>
    <name evidence="1" type="ORF">SISSUDRAFT_1068065</name>
</gene>
<dbReference type="Proteomes" id="UP000076798">
    <property type="component" value="Unassembled WGS sequence"/>
</dbReference>